<evidence type="ECO:0000256" key="2">
    <source>
        <dbReference type="ARBA" id="ARBA00023125"/>
    </source>
</evidence>
<dbReference type="PANTHER" id="PTHR31314">
    <property type="entry name" value="MYB FAMILY TRANSCRIPTION FACTOR PHL7-LIKE"/>
    <property type="match status" value="1"/>
</dbReference>
<dbReference type="InterPro" id="IPR017930">
    <property type="entry name" value="Myb_dom"/>
</dbReference>
<dbReference type="Pfam" id="PF00249">
    <property type="entry name" value="Myb_DNA-binding"/>
    <property type="match status" value="1"/>
</dbReference>
<dbReference type="EMBL" id="KZ452013">
    <property type="protein sequence ID" value="PKA51655.1"/>
    <property type="molecule type" value="Genomic_DNA"/>
</dbReference>
<evidence type="ECO:0000256" key="3">
    <source>
        <dbReference type="ARBA" id="ARBA00023163"/>
    </source>
</evidence>
<protein>
    <submittedName>
        <fullName evidence="7">Myb family transcription factor</fullName>
    </submittedName>
</protein>
<accession>A0A2I0A814</accession>
<keyword evidence="3" id="KW-0804">Transcription</keyword>
<evidence type="ECO:0000259" key="6">
    <source>
        <dbReference type="PROSITE" id="PS51294"/>
    </source>
</evidence>
<evidence type="ECO:0000256" key="4">
    <source>
        <dbReference type="ARBA" id="ARBA00023242"/>
    </source>
</evidence>
<dbReference type="PROSITE" id="PS51294">
    <property type="entry name" value="HTH_MYB"/>
    <property type="match status" value="1"/>
</dbReference>
<evidence type="ECO:0000256" key="5">
    <source>
        <dbReference type="SAM" id="MobiDB-lite"/>
    </source>
</evidence>
<organism evidence="7 8">
    <name type="scientific">Apostasia shenzhenica</name>
    <dbReference type="NCBI Taxonomy" id="1088818"/>
    <lineage>
        <taxon>Eukaryota</taxon>
        <taxon>Viridiplantae</taxon>
        <taxon>Streptophyta</taxon>
        <taxon>Embryophyta</taxon>
        <taxon>Tracheophyta</taxon>
        <taxon>Spermatophyta</taxon>
        <taxon>Magnoliopsida</taxon>
        <taxon>Liliopsida</taxon>
        <taxon>Asparagales</taxon>
        <taxon>Orchidaceae</taxon>
        <taxon>Apostasioideae</taxon>
        <taxon>Apostasia</taxon>
    </lineage>
</organism>
<feature type="compositionally biased region" description="Basic and acidic residues" evidence="5">
    <location>
        <begin position="66"/>
        <end position="78"/>
    </location>
</feature>
<sequence length="446" mass="50278">MEMTGEKGKEVVEIYDGEGEKSERRGGSCSLHSPSRKKTSTSHELDLNIEVLLEEEINESDEEEDKGCTTEVEERRGEGSSSDNGSSNDGRLSSSKTKGASEGDGPAAGKRLGPSVRQYVRSKMPRLRWTPELHLSFVHAVERLGGQERATPKLVLQMMNVRGLSIAHVKSHLQMYRSKKLDSSGQERSALSAFDLHLRRDHFHDMFYQRAGSYQPFRMENHGGLFRAENSHQFDHVYSFFQQSHSHQPLNFSNSSFRQEEWDFSQLMAERPAASIKDVIFKKDDKYSSPHLFSVRDVINGNDLSRATGRRSRSNQSLSPFMSSFNFSNTNHGGIEPQIELQYSSFPLMLKGEEDSREAKRMRLLIERKAVPDLQLSLSSSSMEKNGVDGRRSCEEGVDDSELSLSLTPPPSRDVQAEFMMKKMGSSKKFGSLELSTTLDLTMSIN</sequence>
<feature type="compositionally biased region" description="Basic and acidic residues" evidence="5">
    <location>
        <begin position="1"/>
        <end position="26"/>
    </location>
</feature>
<dbReference type="PANTHER" id="PTHR31314:SF164">
    <property type="entry name" value="HTH MYB-TYPE DOMAIN-CONTAINING PROTEIN"/>
    <property type="match status" value="1"/>
</dbReference>
<dbReference type="InterPro" id="IPR009057">
    <property type="entry name" value="Homeodomain-like_sf"/>
</dbReference>
<dbReference type="GO" id="GO:0003700">
    <property type="term" value="F:DNA-binding transcription factor activity"/>
    <property type="evidence" value="ECO:0007669"/>
    <property type="project" value="InterPro"/>
</dbReference>
<dbReference type="FunFam" id="1.10.10.60:FF:000002">
    <property type="entry name" value="Myb family transcription factor"/>
    <property type="match status" value="1"/>
</dbReference>
<evidence type="ECO:0000313" key="8">
    <source>
        <dbReference type="Proteomes" id="UP000236161"/>
    </source>
</evidence>
<dbReference type="NCBIfam" id="TIGR01557">
    <property type="entry name" value="myb_SHAQKYF"/>
    <property type="match status" value="1"/>
</dbReference>
<dbReference type="InterPro" id="IPR046955">
    <property type="entry name" value="PHR1-like"/>
</dbReference>
<keyword evidence="8" id="KW-1185">Reference proteome</keyword>
<feature type="compositionally biased region" description="Acidic residues" evidence="5">
    <location>
        <begin position="52"/>
        <end position="65"/>
    </location>
</feature>
<feature type="compositionally biased region" description="Basic and acidic residues" evidence="5">
    <location>
        <begin position="386"/>
        <end position="395"/>
    </location>
</feature>
<dbReference type="InterPro" id="IPR001005">
    <property type="entry name" value="SANT/Myb"/>
</dbReference>
<evidence type="ECO:0000256" key="1">
    <source>
        <dbReference type="ARBA" id="ARBA00023015"/>
    </source>
</evidence>
<feature type="compositionally biased region" description="Low complexity" evidence="5">
    <location>
        <begin position="79"/>
        <end position="95"/>
    </location>
</feature>
<feature type="domain" description="HTH myb-type" evidence="6">
    <location>
        <begin position="121"/>
        <end position="181"/>
    </location>
</feature>
<dbReference type="AlphaFoldDB" id="A0A2I0A814"/>
<keyword evidence="1" id="KW-0805">Transcription regulation</keyword>
<feature type="region of interest" description="Disordered" evidence="5">
    <location>
        <begin position="380"/>
        <end position="413"/>
    </location>
</feature>
<dbReference type="Proteomes" id="UP000236161">
    <property type="component" value="Unassembled WGS sequence"/>
</dbReference>
<gene>
    <name evidence="7" type="ORF">AXF42_Ash003022</name>
</gene>
<keyword evidence="2" id="KW-0238">DNA-binding</keyword>
<evidence type="ECO:0000313" key="7">
    <source>
        <dbReference type="EMBL" id="PKA51655.1"/>
    </source>
</evidence>
<reference evidence="7 8" key="1">
    <citation type="journal article" date="2017" name="Nature">
        <title>The Apostasia genome and the evolution of orchids.</title>
        <authorList>
            <person name="Zhang G.Q."/>
            <person name="Liu K.W."/>
            <person name="Li Z."/>
            <person name="Lohaus R."/>
            <person name="Hsiao Y.Y."/>
            <person name="Niu S.C."/>
            <person name="Wang J.Y."/>
            <person name="Lin Y.C."/>
            <person name="Xu Q."/>
            <person name="Chen L.J."/>
            <person name="Yoshida K."/>
            <person name="Fujiwara S."/>
            <person name="Wang Z.W."/>
            <person name="Zhang Y.Q."/>
            <person name="Mitsuda N."/>
            <person name="Wang M."/>
            <person name="Liu G.H."/>
            <person name="Pecoraro L."/>
            <person name="Huang H.X."/>
            <person name="Xiao X.J."/>
            <person name="Lin M."/>
            <person name="Wu X.Y."/>
            <person name="Wu W.L."/>
            <person name="Chen Y.Y."/>
            <person name="Chang S.B."/>
            <person name="Sakamoto S."/>
            <person name="Ohme-Takagi M."/>
            <person name="Yagi M."/>
            <person name="Zeng S.J."/>
            <person name="Shen C.Y."/>
            <person name="Yeh C.M."/>
            <person name="Luo Y.B."/>
            <person name="Tsai W.C."/>
            <person name="Van de Peer Y."/>
            <person name="Liu Z.J."/>
        </authorList>
    </citation>
    <scope>NUCLEOTIDE SEQUENCE [LARGE SCALE GENOMIC DNA]</scope>
    <source>
        <strain evidence="8">cv. Shenzhen</strain>
        <tissue evidence="7">Stem</tissue>
    </source>
</reference>
<keyword evidence="4" id="KW-0539">Nucleus</keyword>
<dbReference type="STRING" id="1088818.A0A2I0A814"/>
<proteinExistence type="predicted"/>
<dbReference type="SUPFAM" id="SSF46689">
    <property type="entry name" value="Homeodomain-like"/>
    <property type="match status" value="1"/>
</dbReference>
<dbReference type="InterPro" id="IPR006447">
    <property type="entry name" value="Myb_dom_plants"/>
</dbReference>
<feature type="region of interest" description="Disordered" evidence="5">
    <location>
        <begin position="1"/>
        <end position="116"/>
    </location>
</feature>
<name>A0A2I0A814_9ASPA</name>
<dbReference type="OrthoDB" id="551907at2759"/>
<dbReference type="GO" id="GO:0003677">
    <property type="term" value="F:DNA binding"/>
    <property type="evidence" value="ECO:0007669"/>
    <property type="project" value="UniProtKB-KW"/>
</dbReference>
<dbReference type="Gene3D" id="1.10.10.60">
    <property type="entry name" value="Homeodomain-like"/>
    <property type="match status" value="1"/>
</dbReference>